<comment type="similarity">
    <text evidence="2">Belongs to the GLE1 family.</text>
</comment>
<proteinExistence type="inferred from homology"/>
<keyword evidence="8" id="KW-0539">Nucleus</keyword>
<dbReference type="GO" id="GO:0000822">
    <property type="term" value="F:inositol hexakisphosphate binding"/>
    <property type="evidence" value="ECO:0007669"/>
    <property type="project" value="TreeGrafter"/>
</dbReference>
<keyword evidence="7" id="KW-0906">Nuclear pore complex</keyword>
<evidence type="ECO:0000256" key="1">
    <source>
        <dbReference type="ARBA" id="ARBA00004567"/>
    </source>
</evidence>
<gene>
    <name evidence="12" type="ORF">C5L36_0B00540</name>
</gene>
<evidence type="ECO:0000313" key="12">
    <source>
        <dbReference type="EMBL" id="AWU74787.1"/>
    </source>
</evidence>
<dbReference type="Gene3D" id="1.25.40.510">
    <property type="entry name" value="GLE1-like"/>
    <property type="match status" value="1"/>
</dbReference>
<keyword evidence="4" id="KW-0509">mRNA transport</keyword>
<feature type="region of interest" description="Disordered" evidence="11">
    <location>
        <begin position="90"/>
        <end position="115"/>
    </location>
</feature>
<evidence type="ECO:0000256" key="10">
    <source>
        <dbReference type="ARBA" id="ARBA00029983"/>
    </source>
</evidence>
<dbReference type="RefSeq" id="XP_029320264.1">
    <property type="nucleotide sequence ID" value="XM_029464405.1"/>
</dbReference>
<protein>
    <recommendedName>
        <fullName evidence="9">mRNA export factor GLE1</fullName>
    </recommendedName>
    <alternativeName>
        <fullName evidence="10">Nucleoporin GLE1</fullName>
    </alternativeName>
</protein>
<evidence type="ECO:0000313" key="13">
    <source>
        <dbReference type="Proteomes" id="UP000249293"/>
    </source>
</evidence>
<evidence type="ECO:0000256" key="6">
    <source>
        <dbReference type="ARBA" id="ARBA00023010"/>
    </source>
</evidence>
<dbReference type="Proteomes" id="UP000249293">
    <property type="component" value="Chromosome 2"/>
</dbReference>
<dbReference type="KEGG" id="pkz:C5L36_0B00540"/>
<name>A0A2U9R0G9_PICKU</name>
<dbReference type="AlphaFoldDB" id="A0A2U9R0G9"/>
<accession>A0A2U9R0G9</accession>
<dbReference type="InterPro" id="IPR012476">
    <property type="entry name" value="GLE1"/>
</dbReference>
<dbReference type="OrthoDB" id="420884at2759"/>
<feature type="region of interest" description="Disordered" evidence="11">
    <location>
        <begin position="152"/>
        <end position="198"/>
    </location>
</feature>
<comment type="subcellular location">
    <subcellularLocation>
        <location evidence="1">Nucleus</location>
        <location evidence="1">Nuclear pore complex</location>
    </subcellularLocation>
</comment>
<dbReference type="GeneID" id="40382552"/>
<evidence type="ECO:0000256" key="5">
    <source>
        <dbReference type="ARBA" id="ARBA00022927"/>
    </source>
</evidence>
<evidence type="ECO:0000256" key="7">
    <source>
        <dbReference type="ARBA" id="ARBA00023132"/>
    </source>
</evidence>
<dbReference type="GO" id="GO:0016973">
    <property type="term" value="P:poly(A)+ mRNA export from nucleus"/>
    <property type="evidence" value="ECO:0007669"/>
    <property type="project" value="InterPro"/>
</dbReference>
<evidence type="ECO:0000256" key="4">
    <source>
        <dbReference type="ARBA" id="ARBA00022816"/>
    </source>
</evidence>
<evidence type="ECO:0000256" key="8">
    <source>
        <dbReference type="ARBA" id="ARBA00023242"/>
    </source>
</evidence>
<dbReference type="PANTHER" id="PTHR12960">
    <property type="entry name" value="GLE-1-RELATED"/>
    <property type="match status" value="1"/>
</dbReference>
<dbReference type="GO" id="GO:0005543">
    <property type="term" value="F:phospholipid binding"/>
    <property type="evidence" value="ECO:0007669"/>
    <property type="project" value="TreeGrafter"/>
</dbReference>
<keyword evidence="6" id="KW-0811">Translocation</keyword>
<dbReference type="STRING" id="4909.A0A2U9R0G9"/>
<evidence type="ECO:0000256" key="11">
    <source>
        <dbReference type="SAM" id="MobiDB-lite"/>
    </source>
</evidence>
<keyword evidence="3" id="KW-0813">Transport</keyword>
<evidence type="ECO:0000256" key="3">
    <source>
        <dbReference type="ARBA" id="ARBA00022448"/>
    </source>
</evidence>
<evidence type="ECO:0000256" key="9">
    <source>
        <dbReference type="ARBA" id="ARBA00026227"/>
    </source>
</evidence>
<reference evidence="12 13" key="1">
    <citation type="submission" date="2018-06" db="EMBL/GenBank/DDBJ databases">
        <title>Population genomics shows no distinction between pathogenic Candida krusei and environmental Pichia kudriavzevii: One species, four names.</title>
        <authorList>
            <person name="Douglass A.P."/>
            <person name="Offei B."/>
            <person name="Braun-Galleani S."/>
            <person name="Coughlan A.Y."/>
            <person name="Martos A."/>
            <person name="Ortiz-Merino R.A."/>
            <person name="Byrne K.P."/>
            <person name="Wolfe K.H."/>
        </authorList>
    </citation>
    <scope>NUCLEOTIDE SEQUENCE [LARGE SCALE GENOMIC DNA]</scope>
    <source>
        <strain evidence="12 13">CBS573</strain>
    </source>
</reference>
<keyword evidence="13" id="KW-1185">Reference proteome</keyword>
<dbReference type="PANTHER" id="PTHR12960:SF0">
    <property type="entry name" value="MRNA EXPORT FACTOR GLE1"/>
    <property type="match status" value="1"/>
</dbReference>
<dbReference type="VEuPathDB" id="FungiDB:C5L36_0B00540"/>
<sequence length="553" mass="65252">MRFVPHRNPGFQTADIYDDTFTDFSSDYDSDDGFNTELEDTEGNILHSDVTLPLEELEQLPEFLSEQGLNKRFDLACKLADHKELIPIRQYSPNLKPSSRLPTSESAQTQVERNRDDNLESYFVSRFTEEKLKRKQKLDFLIKEEEERKRKIEEERRRKEEEERRRREAEARRIKEEAEKKAREEAERKRREEEEKRKALEEEKRRVERLEKARREQEEALKKQKEAEHEAKRKLDAARKEEEEKKALEEAKNSIVKPSEIEKLYMKYMDNIKVIEETILNPVREDKELKKVVGTHKRKINPKFGQLTNSQQQYFRLVTEIRDLILQTQSNELAYKWILNFVSDAIISQAETEVSVKPKSSLPLAKLTLNLMLLFPALRHYMLCKFYRSCPMLIGYSCSEDTEEGRGRMGWMRDEDTGKWENEVQHNERLSGISTLYSVITRLKVDQSYLGYDPSSMKHPLPISHSWIFLARMVDTPSALVTETHFVIVGSWWDACSREFLQAYGRQSAKLLRLIVEKWTRINGKSSAGRVRLQLLGEEWSKGVVKSFPEMEM</sequence>
<feature type="compositionally biased region" description="Polar residues" evidence="11">
    <location>
        <begin position="91"/>
        <end position="111"/>
    </location>
</feature>
<dbReference type="GO" id="GO:0031369">
    <property type="term" value="F:translation initiation factor binding"/>
    <property type="evidence" value="ECO:0007669"/>
    <property type="project" value="TreeGrafter"/>
</dbReference>
<keyword evidence="5" id="KW-0653">Protein transport</keyword>
<dbReference type="GO" id="GO:0005737">
    <property type="term" value="C:cytoplasm"/>
    <property type="evidence" value="ECO:0007669"/>
    <property type="project" value="TreeGrafter"/>
</dbReference>
<evidence type="ECO:0000256" key="2">
    <source>
        <dbReference type="ARBA" id="ARBA00011056"/>
    </source>
</evidence>
<dbReference type="Pfam" id="PF07817">
    <property type="entry name" value="GLE1"/>
    <property type="match status" value="1"/>
</dbReference>
<dbReference type="GO" id="GO:0015031">
    <property type="term" value="P:protein transport"/>
    <property type="evidence" value="ECO:0007669"/>
    <property type="project" value="UniProtKB-KW"/>
</dbReference>
<organism evidence="12 13">
    <name type="scientific">Pichia kudriavzevii</name>
    <name type="common">Yeast</name>
    <name type="synonym">Issatchenkia orientalis</name>
    <dbReference type="NCBI Taxonomy" id="4909"/>
    <lineage>
        <taxon>Eukaryota</taxon>
        <taxon>Fungi</taxon>
        <taxon>Dikarya</taxon>
        <taxon>Ascomycota</taxon>
        <taxon>Saccharomycotina</taxon>
        <taxon>Pichiomycetes</taxon>
        <taxon>Pichiales</taxon>
        <taxon>Pichiaceae</taxon>
        <taxon>Pichia</taxon>
    </lineage>
</organism>
<dbReference type="InterPro" id="IPR038506">
    <property type="entry name" value="GLE1-like_sf"/>
</dbReference>
<feature type="region of interest" description="Disordered" evidence="11">
    <location>
        <begin position="219"/>
        <end position="239"/>
    </location>
</feature>
<dbReference type="EMBL" id="CP028774">
    <property type="protein sequence ID" value="AWU74787.1"/>
    <property type="molecule type" value="Genomic_DNA"/>
</dbReference>
<dbReference type="GO" id="GO:0044614">
    <property type="term" value="C:nuclear pore cytoplasmic filaments"/>
    <property type="evidence" value="ECO:0007669"/>
    <property type="project" value="TreeGrafter"/>
</dbReference>